<feature type="domain" description="Methylated-DNA-[protein]-cysteine S-methyltransferase DNA binding" evidence="7">
    <location>
        <begin position="84"/>
        <end position="162"/>
    </location>
</feature>
<dbReference type="SUPFAM" id="SSF46767">
    <property type="entry name" value="Methylated DNA-protein cysteine methyltransferase, C-terminal domain"/>
    <property type="match status" value="1"/>
</dbReference>
<evidence type="ECO:0000313" key="8">
    <source>
        <dbReference type="EMBL" id="TLP94055.1"/>
    </source>
</evidence>
<comment type="catalytic activity">
    <reaction evidence="1">
        <text>a 4-O-methyl-thymidine in DNA + L-cysteinyl-[protein] = a thymidine in DNA + S-methyl-L-cysteinyl-[protein]</text>
        <dbReference type="Rhea" id="RHEA:53428"/>
        <dbReference type="Rhea" id="RHEA-COMP:10131"/>
        <dbReference type="Rhea" id="RHEA-COMP:10132"/>
        <dbReference type="Rhea" id="RHEA-COMP:13555"/>
        <dbReference type="Rhea" id="RHEA-COMP:13556"/>
        <dbReference type="ChEBI" id="CHEBI:29950"/>
        <dbReference type="ChEBI" id="CHEBI:82612"/>
        <dbReference type="ChEBI" id="CHEBI:137386"/>
        <dbReference type="ChEBI" id="CHEBI:137387"/>
        <dbReference type="EC" id="2.1.1.63"/>
    </reaction>
</comment>
<dbReference type="GO" id="GO:0003908">
    <property type="term" value="F:methylated-DNA-[protein]-cysteine S-methyltransferase activity"/>
    <property type="evidence" value="ECO:0007669"/>
    <property type="project" value="UniProtKB-EC"/>
</dbReference>
<dbReference type="Proteomes" id="UP000310458">
    <property type="component" value="Unassembled WGS sequence"/>
</dbReference>
<evidence type="ECO:0000256" key="6">
    <source>
        <dbReference type="ARBA" id="ARBA00049348"/>
    </source>
</evidence>
<accession>A0A5R9B852</accession>
<dbReference type="CDD" id="cd06445">
    <property type="entry name" value="ATase"/>
    <property type="match status" value="1"/>
</dbReference>
<evidence type="ECO:0000259" key="7">
    <source>
        <dbReference type="Pfam" id="PF01035"/>
    </source>
</evidence>
<evidence type="ECO:0000256" key="1">
    <source>
        <dbReference type="ARBA" id="ARBA00001286"/>
    </source>
</evidence>
<keyword evidence="5" id="KW-0234">DNA repair</keyword>
<gene>
    <name evidence="8" type="ORF">FEF26_12470</name>
</gene>
<sequence>MHITVPTPDGPFTIIADDQYVLASGWTDDPAALTALIHPDLRPRGNSNGPEDVLHQAEQAVRSYYAGDTGAPGTVPVRQKSGPYRERAWDALRQVAPGAPVTYAEFAERSGRATAVRAAAGACAKNAAALFVPCHRVMRSDGTLGGFRYGLEIKRSLLDRETR</sequence>
<name>A0A5R9B852_9MICC</name>
<proteinExistence type="predicted"/>
<organism evidence="8 9">
    <name type="scientific">Nesterenkonia salmonea</name>
    <dbReference type="NCBI Taxonomy" id="1804987"/>
    <lineage>
        <taxon>Bacteria</taxon>
        <taxon>Bacillati</taxon>
        <taxon>Actinomycetota</taxon>
        <taxon>Actinomycetes</taxon>
        <taxon>Micrococcales</taxon>
        <taxon>Micrococcaceae</taxon>
        <taxon>Nesterenkonia</taxon>
    </lineage>
</organism>
<evidence type="ECO:0000256" key="2">
    <source>
        <dbReference type="ARBA" id="ARBA00022603"/>
    </source>
</evidence>
<dbReference type="AlphaFoldDB" id="A0A5R9B852"/>
<comment type="caution">
    <text evidence="8">The sequence shown here is derived from an EMBL/GenBank/DDBJ whole genome shotgun (WGS) entry which is preliminary data.</text>
</comment>
<dbReference type="InterPro" id="IPR036388">
    <property type="entry name" value="WH-like_DNA-bd_sf"/>
</dbReference>
<dbReference type="EMBL" id="VAVZ01000038">
    <property type="protein sequence ID" value="TLP94055.1"/>
    <property type="molecule type" value="Genomic_DNA"/>
</dbReference>
<dbReference type="RefSeq" id="WP_138253870.1">
    <property type="nucleotide sequence ID" value="NZ_VAVZ01000038.1"/>
</dbReference>
<keyword evidence="2 8" id="KW-0489">Methyltransferase</keyword>
<evidence type="ECO:0000256" key="5">
    <source>
        <dbReference type="ARBA" id="ARBA00023204"/>
    </source>
</evidence>
<protein>
    <submittedName>
        <fullName evidence="8">Methylated-DNA--[protein]-cysteine S-methyltransferase</fullName>
    </submittedName>
</protein>
<dbReference type="GO" id="GO:0006281">
    <property type="term" value="P:DNA repair"/>
    <property type="evidence" value="ECO:0007669"/>
    <property type="project" value="UniProtKB-KW"/>
</dbReference>
<dbReference type="OrthoDB" id="9802228at2"/>
<evidence type="ECO:0000256" key="3">
    <source>
        <dbReference type="ARBA" id="ARBA00022679"/>
    </source>
</evidence>
<dbReference type="Pfam" id="PF01035">
    <property type="entry name" value="DNA_binding_1"/>
    <property type="match status" value="1"/>
</dbReference>
<dbReference type="InterPro" id="IPR001497">
    <property type="entry name" value="MethylDNA_cys_MeTrfase_AS"/>
</dbReference>
<keyword evidence="3 8" id="KW-0808">Transferase</keyword>
<evidence type="ECO:0000256" key="4">
    <source>
        <dbReference type="ARBA" id="ARBA00022763"/>
    </source>
</evidence>
<evidence type="ECO:0000313" key="9">
    <source>
        <dbReference type="Proteomes" id="UP000310458"/>
    </source>
</evidence>
<dbReference type="NCBIfam" id="TIGR00589">
    <property type="entry name" value="ogt"/>
    <property type="match status" value="1"/>
</dbReference>
<dbReference type="PROSITE" id="PS00374">
    <property type="entry name" value="MGMT"/>
    <property type="match status" value="1"/>
</dbReference>
<dbReference type="InterPro" id="IPR036217">
    <property type="entry name" value="MethylDNA_cys_MeTrfase_DNAb"/>
</dbReference>
<reference evidence="8 9" key="1">
    <citation type="submission" date="2019-05" db="EMBL/GenBank/DDBJ databases">
        <title>Nesterenkonia sp. GY074 isolated from the Southern Atlantic Ocean.</title>
        <authorList>
            <person name="Zhang G."/>
        </authorList>
    </citation>
    <scope>NUCLEOTIDE SEQUENCE [LARGE SCALE GENOMIC DNA]</scope>
    <source>
        <strain evidence="8 9">GY074</strain>
    </source>
</reference>
<keyword evidence="4" id="KW-0227">DNA damage</keyword>
<dbReference type="GO" id="GO:0032259">
    <property type="term" value="P:methylation"/>
    <property type="evidence" value="ECO:0007669"/>
    <property type="project" value="UniProtKB-KW"/>
</dbReference>
<dbReference type="PANTHER" id="PTHR10815:SF13">
    <property type="entry name" value="METHYLATED-DNA--PROTEIN-CYSTEINE METHYLTRANSFERASE"/>
    <property type="match status" value="1"/>
</dbReference>
<keyword evidence="9" id="KW-1185">Reference proteome</keyword>
<comment type="catalytic activity">
    <reaction evidence="6">
        <text>a 6-O-methyl-2'-deoxyguanosine in DNA + L-cysteinyl-[protein] = S-methyl-L-cysteinyl-[protein] + a 2'-deoxyguanosine in DNA</text>
        <dbReference type="Rhea" id="RHEA:24000"/>
        <dbReference type="Rhea" id="RHEA-COMP:10131"/>
        <dbReference type="Rhea" id="RHEA-COMP:10132"/>
        <dbReference type="Rhea" id="RHEA-COMP:11367"/>
        <dbReference type="Rhea" id="RHEA-COMP:11368"/>
        <dbReference type="ChEBI" id="CHEBI:29950"/>
        <dbReference type="ChEBI" id="CHEBI:82612"/>
        <dbReference type="ChEBI" id="CHEBI:85445"/>
        <dbReference type="ChEBI" id="CHEBI:85448"/>
        <dbReference type="EC" id="2.1.1.63"/>
    </reaction>
</comment>
<dbReference type="Gene3D" id="1.10.10.10">
    <property type="entry name" value="Winged helix-like DNA-binding domain superfamily/Winged helix DNA-binding domain"/>
    <property type="match status" value="1"/>
</dbReference>
<dbReference type="InterPro" id="IPR014048">
    <property type="entry name" value="MethylDNA_cys_MeTrfase_DNA-bd"/>
</dbReference>
<dbReference type="PANTHER" id="PTHR10815">
    <property type="entry name" value="METHYLATED-DNA--PROTEIN-CYSTEINE METHYLTRANSFERASE"/>
    <property type="match status" value="1"/>
</dbReference>